<evidence type="ECO:0000256" key="1">
    <source>
        <dbReference type="SAM" id="MobiDB-lite"/>
    </source>
</evidence>
<dbReference type="eggNOG" id="arCOG01941">
    <property type="taxonomic scope" value="Archaea"/>
</dbReference>
<accession>W0JMJ4</accession>
<feature type="region of interest" description="Disordered" evidence="1">
    <location>
        <begin position="135"/>
        <end position="155"/>
    </location>
</feature>
<evidence type="ECO:0000313" key="4">
    <source>
        <dbReference type="Proteomes" id="UP000019024"/>
    </source>
</evidence>
<dbReference type="STRING" id="797299.HALLA_06420"/>
<keyword evidence="3" id="KW-0436">Ligase</keyword>
<organism evidence="3 4">
    <name type="scientific">Halostagnicola larsenii XH-48</name>
    <dbReference type="NCBI Taxonomy" id="797299"/>
    <lineage>
        <taxon>Archaea</taxon>
        <taxon>Methanobacteriati</taxon>
        <taxon>Methanobacteriota</taxon>
        <taxon>Stenosarchaea group</taxon>
        <taxon>Halobacteria</taxon>
        <taxon>Halobacteriales</taxon>
        <taxon>Natrialbaceae</taxon>
        <taxon>Halostagnicola</taxon>
    </lineage>
</organism>
<dbReference type="Proteomes" id="UP000019024">
    <property type="component" value="Chromosome"/>
</dbReference>
<dbReference type="RefSeq" id="WP_242406182.1">
    <property type="nucleotide sequence ID" value="NZ_CP007055.1"/>
</dbReference>
<dbReference type="AlphaFoldDB" id="W0JMJ4"/>
<evidence type="ECO:0000313" key="3">
    <source>
        <dbReference type="EMBL" id="AHF98531.1"/>
    </source>
</evidence>
<reference evidence="3 4" key="1">
    <citation type="submission" date="2014-01" db="EMBL/GenBank/DDBJ databases">
        <authorList>
            <consortium name="DOE Joint Genome Institute"/>
            <person name="Anderson I."/>
            <person name="Huntemann M."/>
            <person name="Han J."/>
            <person name="Chen A."/>
            <person name="Kyrpides N."/>
            <person name="Mavromatis K."/>
            <person name="Markowitz V."/>
            <person name="Palaniappan K."/>
            <person name="Ivanova N."/>
            <person name="Schaumberg A."/>
            <person name="Pati A."/>
            <person name="Liolios K."/>
            <person name="Nordberg H.P."/>
            <person name="Cantor M.N."/>
            <person name="Hua S.X."/>
            <person name="Woyke T."/>
        </authorList>
    </citation>
    <scope>NUCLEOTIDE SEQUENCE [LARGE SCALE GENOMIC DNA]</scope>
    <source>
        <strain evidence="3 4">XH-48</strain>
    </source>
</reference>
<dbReference type="Gene3D" id="3.30.930.10">
    <property type="entry name" value="Bira Bifunctional Protein, Domain 2"/>
    <property type="match status" value="1"/>
</dbReference>
<dbReference type="KEGG" id="hlr:HALLA_06420"/>
<dbReference type="SUPFAM" id="SSF55681">
    <property type="entry name" value="Class II aaRS and biotin synthetases"/>
    <property type="match status" value="1"/>
</dbReference>
<dbReference type="GO" id="GO:0016874">
    <property type="term" value="F:ligase activity"/>
    <property type="evidence" value="ECO:0007669"/>
    <property type="project" value="UniProtKB-KW"/>
</dbReference>
<protein>
    <submittedName>
        <fullName evidence="3">Biotin/lipoate A/B protein ligase</fullName>
    </submittedName>
</protein>
<dbReference type="HOGENOM" id="CLU_085363_1_0_2"/>
<sequence length="276" mass="29922">MSVRVLRGRSETTEADRAVSQRLLEIAAAGTPAVRVWRPHRQVAFGRRDARLEGYDDARAVARDFGFSPVERSVGGRAVAYDGETTLAFARAEPVADFRQGTDERYDRLTADLERAFEKLGVDIVRGEPADSFCPGTHSLSVPAPNERTGSSEVPDRRKIAGLAQRVQQDAALASGIVVVANRAELARVLEGVYGALGVPFDPDSVGAIADWSRRSESESSSADRVEADALEADTLAIDRAETQHAETERLKVERVRSVLEEALIGDRPVEAVDVA</sequence>
<gene>
    <name evidence="3" type="ORF">HALLA_06420</name>
</gene>
<keyword evidence="4" id="KW-1185">Reference proteome</keyword>
<dbReference type="Pfam" id="PF21948">
    <property type="entry name" value="LplA-B_cat"/>
    <property type="match status" value="1"/>
</dbReference>
<evidence type="ECO:0000259" key="2">
    <source>
        <dbReference type="PROSITE" id="PS51733"/>
    </source>
</evidence>
<dbReference type="InterPro" id="IPR004143">
    <property type="entry name" value="BPL_LPL_catalytic"/>
</dbReference>
<proteinExistence type="predicted"/>
<feature type="domain" description="BPL/LPL catalytic" evidence="2">
    <location>
        <begin position="28"/>
        <end position="249"/>
    </location>
</feature>
<dbReference type="InterPro" id="IPR045864">
    <property type="entry name" value="aa-tRNA-synth_II/BPL/LPL"/>
</dbReference>
<dbReference type="GeneID" id="25144127"/>
<dbReference type="PROSITE" id="PS51733">
    <property type="entry name" value="BPL_LPL_CATALYTIC"/>
    <property type="match status" value="1"/>
</dbReference>
<dbReference type="PATRIC" id="fig|797299.3.peg.323"/>
<dbReference type="EMBL" id="CP007055">
    <property type="protein sequence ID" value="AHF98531.1"/>
    <property type="molecule type" value="Genomic_DNA"/>
</dbReference>
<name>W0JMJ4_9EURY</name>